<name>A0A1Z5AYN9_CARML</name>
<evidence type="ECO:0000256" key="1">
    <source>
        <dbReference type="ARBA" id="ARBA00022603"/>
    </source>
</evidence>
<evidence type="ECO:0000256" key="7">
    <source>
        <dbReference type="RuleBase" id="RU000417"/>
    </source>
</evidence>
<evidence type="ECO:0000256" key="3">
    <source>
        <dbReference type="ARBA" id="ARBA00022691"/>
    </source>
</evidence>
<dbReference type="PANTHER" id="PTHR10629">
    <property type="entry name" value="CYTOSINE-SPECIFIC METHYLTRANSFERASE"/>
    <property type="match status" value="1"/>
</dbReference>
<keyword evidence="2 5" id="KW-0808">Transferase</keyword>
<reference evidence="8" key="1">
    <citation type="submission" date="2015-04" db="EMBL/GenBank/DDBJ databases">
        <title>Carnobacterium maltaromaticum LMA28 complete chromosome sequence.</title>
        <authorList>
            <person name="Borges F."/>
            <person name="Cailliez-Grimal C."/>
        </authorList>
    </citation>
    <scope>NUCLEOTIDE SEQUENCE [LARGE SCALE GENOMIC DNA]</scope>
    <source>
        <strain evidence="8">LMA28</strain>
        <plasmid evidence="8">megaplasmid</plasmid>
    </source>
</reference>
<dbReference type="AlphaFoldDB" id="A0A1Z5AYN9"/>
<protein>
    <recommendedName>
        <fullName evidence="7">Cytosine-specific methyltransferase</fullName>
        <ecNumber evidence="7">2.1.1.37</ecNumber>
    </recommendedName>
</protein>
<dbReference type="EMBL" id="LN846931">
    <property type="protein sequence ID" value="CRI06553.1"/>
    <property type="molecule type" value="Genomic_DNA"/>
</dbReference>
<evidence type="ECO:0000256" key="2">
    <source>
        <dbReference type="ARBA" id="ARBA00022679"/>
    </source>
</evidence>
<dbReference type="Pfam" id="PF00145">
    <property type="entry name" value="DNA_methylase"/>
    <property type="match status" value="1"/>
</dbReference>
<dbReference type="Gene3D" id="3.40.50.150">
    <property type="entry name" value="Vaccinia Virus protein VP39"/>
    <property type="match status" value="1"/>
</dbReference>
<evidence type="ECO:0000256" key="6">
    <source>
        <dbReference type="RuleBase" id="RU000416"/>
    </source>
</evidence>
<keyword evidence="1 5" id="KW-0489">Methyltransferase</keyword>
<organism evidence="8">
    <name type="scientific">Carnobacterium maltaromaticum</name>
    <name type="common">Carnobacterium piscicola</name>
    <dbReference type="NCBI Taxonomy" id="2751"/>
    <lineage>
        <taxon>Bacteria</taxon>
        <taxon>Bacillati</taxon>
        <taxon>Bacillota</taxon>
        <taxon>Bacilli</taxon>
        <taxon>Lactobacillales</taxon>
        <taxon>Carnobacteriaceae</taxon>
        <taxon>Carnobacterium</taxon>
    </lineage>
</organism>
<evidence type="ECO:0000256" key="4">
    <source>
        <dbReference type="ARBA" id="ARBA00022747"/>
    </source>
</evidence>
<proteinExistence type="inferred from homology"/>
<dbReference type="GO" id="GO:0032259">
    <property type="term" value="P:methylation"/>
    <property type="evidence" value="ECO:0007669"/>
    <property type="project" value="UniProtKB-KW"/>
</dbReference>
<feature type="active site" evidence="5">
    <location>
        <position position="99"/>
    </location>
</feature>
<comment type="catalytic activity">
    <reaction evidence="7">
        <text>a 2'-deoxycytidine in DNA + S-adenosyl-L-methionine = a 5-methyl-2'-deoxycytidine in DNA + S-adenosyl-L-homocysteine + H(+)</text>
        <dbReference type="Rhea" id="RHEA:13681"/>
        <dbReference type="Rhea" id="RHEA-COMP:11369"/>
        <dbReference type="Rhea" id="RHEA-COMP:11370"/>
        <dbReference type="ChEBI" id="CHEBI:15378"/>
        <dbReference type="ChEBI" id="CHEBI:57856"/>
        <dbReference type="ChEBI" id="CHEBI:59789"/>
        <dbReference type="ChEBI" id="CHEBI:85452"/>
        <dbReference type="ChEBI" id="CHEBI:85454"/>
        <dbReference type="EC" id="2.1.1.37"/>
    </reaction>
</comment>
<reference evidence="8" key="2">
    <citation type="submission" date="2015-04" db="EMBL/GenBank/DDBJ databases">
        <title>Carnobacterium maltaromaticum LMA28 plasmids.</title>
        <authorList>
            <person name="Cailliez-Grimal C."/>
            <person name="Iskandar C."/>
        </authorList>
    </citation>
    <scope>NUCLEOTIDE SEQUENCE [LARGE SCALE GENOMIC DNA]</scope>
    <source>
        <strain evidence="8">LMA28</strain>
        <plasmid evidence="8">megaplasmid</plasmid>
    </source>
</reference>
<evidence type="ECO:0000256" key="5">
    <source>
        <dbReference type="PROSITE-ProRule" id="PRU01016"/>
    </source>
</evidence>
<dbReference type="InterPro" id="IPR001525">
    <property type="entry name" value="C5_MeTfrase"/>
</dbReference>
<dbReference type="PANTHER" id="PTHR10629:SF52">
    <property type="entry name" value="DNA (CYTOSINE-5)-METHYLTRANSFERASE 1"/>
    <property type="match status" value="1"/>
</dbReference>
<dbReference type="GO" id="GO:0044027">
    <property type="term" value="P:negative regulation of gene expression via chromosomal CpG island methylation"/>
    <property type="evidence" value="ECO:0007669"/>
    <property type="project" value="TreeGrafter"/>
</dbReference>
<dbReference type="GO" id="GO:0009307">
    <property type="term" value="P:DNA restriction-modification system"/>
    <property type="evidence" value="ECO:0007669"/>
    <property type="project" value="UniProtKB-KW"/>
</dbReference>
<dbReference type="SUPFAM" id="SSF53335">
    <property type="entry name" value="S-adenosyl-L-methionine-dependent methyltransferases"/>
    <property type="match status" value="1"/>
</dbReference>
<sequence>MLKKNSQLNEQEATQNELANTNSLTFLDLFSGVGGFRLGMEKAGHRCLGFCEIDSYARKSYKSIHTTKNEVEMHDITTITDDFIRGIGRVDVLCGGFPCQAFSLAGKRRGFSDTRGTLFFEIARFASILRPRILFLENVKGLLNHEGGATFETILRTLDELGYDVEFSCINSKGYVPQNRERIYIIGHLRGECSANIFPLTTEGQSTDSKSGKISLAGTTHVENNVSLHTRERTFYTDGVMSCLTATDYKSPKQIVVGNVNPSKRGMNGSVYNSNGLSPTLTTNNGEGNKIVLPVLTPDRLKNRQNGRRFKSNEEDMFTVTAQDRHGIMVMGNLESNFRQGSSVLDIDGISTTLTTMSGGGQEPKIAIKESTKKGYAEATVGDSINLSFPDSEFRRGRVGKDIANTLLTNDQQGILTEDFQIRKLTPMECWRLQAFPDWAFLAAKFGSKEIAFDILNRQLNHYDCEYEPTMSNSQLYKQAGNSVTTLVIYEIAKYFK</sequence>
<accession>A0A1Z5AYN9</accession>
<dbReference type="PROSITE" id="PS51679">
    <property type="entry name" value="SAM_MT_C5"/>
    <property type="match status" value="1"/>
</dbReference>
<dbReference type="PRINTS" id="PR00105">
    <property type="entry name" value="C5METTRFRASE"/>
</dbReference>
<keyword evidence="8" id="KW-0614">Plasmid</keyword>
<dbReference type="InterPro" id="IPR050390">
    <property type="entry name" value="C5-Methyltransferase"/>
</dbReference>
<gene>
    <name evidence="8" type="ORF">BN424_mp0011</name>
</gene>
<dbReference type="GO" id="GO:0003677">
    <property type="term" value="F:DNA binding"/>
    <property type="evidence" value="ECO:0007669"/>
    <property type="project" value="TreeGrafter"/>
</dbReference>
<comment type="similarity">
    <text evidence="5 6">Belongs to the class I-like SAM-binding methyltransferase superfamily. C5-methyltransferase family.</text>
</comment>
<dbReference type="GO" id="GO:0003886">
    <property type="term" value="F:DNA (cytosine-5-)-methyltransferase activity"/>
    <property type="evidence" value="ECO:0007669"/>
    <property type="project" value="UniProtKB-EC"/>
</dbReference>
<keyword evidence="3 5" id="KW-0949">S-adenosyl-L-methionine</keyword>
<dbReference type="EC" id="2.1.1.37" evidence="7"/>
<dbReference type="InterPro" id="IPR018117">
    <property type="entry name" value="C5_DNA_meth_AS"/>
</dbReference>
<dbReference type="Gene3D" id="3.90.120.10">
    <property type="entry name" value="DNA Methylase, subunit A, domain 2"/>
    <property type="match status" value="1"/>
</dbReference>
<dbReference type="REBASE" id="404491">
    <property type="entry name" value="M.Cma28ORF11P"/>
</dbReference>
<evidence type="ECO:0000313" key="8">
    <source>
        <dbReference type="EMBL" id="CRI06553.1"/>
    </source>
</evidence>
<geneLocation type="plasmid" evidence="8">
    <name>megaplasmid</name>
</geneLocation>
<dbReference type="NCBIfam" id="TIGR00675">
    <property type="entry name" value="dcm"/>
    <property type="match status" value="1"/>
</dbReference>
<dbReference type="InterPro" id="IPR029063">
    <property type="entry name" value="SAM-dependent_MTases_sf"/>
</dbReference>
<dbReference type="PROSITE" id="PS00094">
    <property type="entry name" value="C5_MTASE_1"/>
    <property type="match status" value="1"/>
</dbReference>
<keyword evidence="4" id="KW-0680">Restriction system</keyword>